<sequence>MGFVLSKLFGTTKVKPVDSGYASSEADSLDKPVAYSVPKDITLLGDIGDDLNARLTAKIRGKVLKLHPPMVTMFSDLQWPAIEMFTEHWTEEQTATYARLRYDTHAIIDIALAANLERLQGAKACEFALFSFLWYPAVEDYEILWTASLLTLWLFIWDDHVDSNEGDLAKDFERACVWRKSTVVTAKQVLGLDDAATADMAAVSGPMVVLAEFGRLSRKRLSRVQLQGIFDEIVLFVDAAEIEQAQRLEGYIPASHDEYIEQRLYSSAVYPCFLGLGLFSDYRLPSWIWQSEEMKAILREGNYLISVHNDILSLKKELVNCCLINIVPVLYHAGVAWDDILPFLDAELKGCCRRLDEAAEALLEKTKGDAELTHATRKIIDGVRTNITGNLGYSLLTPRYNCPLKNSRKEDGSIAITL</sequence>
<dbReference type="Proteomes" id="UP001175000">
    <property type="component" value="Unassembled WGS sequence"/>
</dbReference>
<comment type="caution">
    <text evidence="5">The sequence shown here is derived from an EMBL/GenBank/DDBJ whole genome shotgun (WGS) entry which is preliminary data.</text>
</comment>
<evidence type="ECO:0000256" key="3">
    <source>
        <dbReference type="ARBA" id="ARBA00022842"/>
    </source>
</evidence>
<name>A0AA39WR77_9PEZI</name>
<dbReference type="InterPro" id="IPR034686">
    <property type="entry name" value="Terpene_cyclase-like_2"/>
</dbReference>
<gene>
    <name evidence="5" type="ORF">B0T14DRAFT_566870</name>
</gene>
<dbReference type="EMBL" id="JAULSU010000004">
    <property type="protein sequence ID" value="KAK0620088.1"/>
    <property type="molecule type" value="Genomic_DNA"/>
</dbReference>
<dbReference type="PANTHER" id="PTHR35201">
    <property type="entry name" value="TERPENE SYNTHASE"/>
    <property type="match status" value="1"/>
</dbReference>
<dbReference type="AlphaFoldDB" id="A0AA39WR77"/>
<dbReference type="SFLD" id="SFLDS00005">
    <property type="entry name" value="Isoprenoid_Synthase_Type_I"/>
    <property type="match status" value="1"/>
</dbReference>
<dbReference type="SFLD" id="SFLDG01020">
    <property type="entry name" value="Terpene_Cyclase_Like_2"/>
    <property type="match status" value="1"/>
</dbReference>
<comment type="cofactor">
    <cofactor evidence="1 4">
        <name>Mg(2+)</name>
        <dbReference type="ChEBI" id="CHEBI:18420"/>
    </cofactor>
</comment>
<accession>A0AA39WR77</accession>
<proteinExistence type="inferred from homology"/>
<dbReference type="GO" id="GO:0008299">
    <property type="term" value="P:isoprenoid biosynthetic process"/>
    <property type="evidence" value="ECO:0007669"/>
    <property type="project" value="UniProtKB-ARBA"/>
</dbReference>
<keyword evidence="4" id="KW-0479">Metal-binding</keyword>
<organism evidence="5 6">
    <name type="scientific">Immersiella caudata</name>
    <dbReference type="NCBI Taxonomy" id="314043"/>
    <lineage>
        <taxon>Eukaryota</taxon>
        <taxon>Fungi</taxon>
        <taxon>Dikarya</taxon>
        <taxon>Ascomycota</taxon>
        <taxon>Pezizomycotina</taxon>
        <taxon>Sordariomycetes</taxon>
        <taxon>Sordariomycetidae</taxon>
        <taxon>Sordariales</taxon>
        <taxon>Lasiosphaeriaceae</taxon>
        <taxon>Immersiella</taxon>
    </lineage>
</organism>
<protein>
    <recommendedName>
        <fullName evidence="4">Terpene synthase</fullName>
        <ecNumber evidence="4">4.2.3.-</ecNumber>
    </recommendedName>
</protein>
<evidence type="ECO:0000313" key="6">
    <source>
        <dbReference type="Proteomes" id="UP001175000"/>
    </source>
</evidence>
<keyword evidence="6" id="KW-1185">Reference proteome</keyword>
<dbReference type="SUPFAM" id="SSF48576">
    <property type="entry name" value="Terpenoid synthases"/>
    <property type="match status" value="1"/>
</dbReference>
<dbReference type="GO" id="GO:0046872">
    <property type="term" value="F:metal ion binding"/>
    <property type="evidence" value="ECO:0007669"/>
    <property type="project" value="UniProtKB-KW"/>
</dbReference>
<dbReference type="Pfam" id="PF19086">
    <property type="entry name" value="Terpene_syn_C_2"/>
    <property type="match status" value="1"/>
</dbReference>
<dbReference type="InterPro" id="IPR008949">
    <property type="entry name" value="Isoprenoid_synthase_dom_sf"/>
</dbReference>
<dbReference type="GO" id="GO:0010333">
    <property type="term" value="F:terpene synthase activity"/>
    <property type="evidence" value="ECO:0007669"/>
    <property type="project" value="InterPro"/>
</dbReference>
<evidence type="ECO:0000313" key="5">
    <source>
        <dbReference type="EMBL" id="KAK0620088.1"/>
    </source>
</evidence>
<keyword evidence="4" id="KW-0456">Lyase</keyword>
<dbReference type="PANTHER" id="PTHR35201:SF4">
    <property type="entry name" value="BETA-PINACENE SYNTHASE-RELATED"/>
    <property type="match status" value="1"/>
</dbReference>
<dbReference type="Gene3D" id="1.10.600.10">
    <property type="entry name" value="Farnesyl Diphosphate Synthase"/>
    <property type="match status" value="1"/>
</dbReference>
<keyword evidence="3 4" id="KW-0460">Magnesium</keyword>
<comment type="similarity">
    <text evidence="2 4">Belongs to the terpene synthase family.</text>
</comment>
<evidence type="ECO:0000256" key="2">
    <source>
        <dbReference type="ARBA" id="ARBA00006333"/>
    </source>
</evidence>
<evidence type="ECO:0000256" key="1">
    <source>
        <dbReference type="ARBA" id="ARBA00001946"/>
    </source>
</evidence>
<reference evidence="5" key="1">
    <citation type="submission" date="2023-06" db="EMBL/GenBank/DDBJ databases">
        <title>Genome-scale phylogeny and comparative genomics of the fungal order Sordariales.</title>
        <authorList>
            <consortium name="Lawrence Berkeley National Laboratory"/>
            <person name="Hensen N."/>
            <person name="Bonometti L."/>
            <person name="Westerberg I."/>
            <person name="Brannstrom I.O."/>
            <person name="Guillou S."/>
            <person name="Cros-Aarteil S."/>
            <person name="Calhoun S."/>
            <person name="Haridas S."/>
            <person name="Kuo A."/>
            <person name="Mondo S."/>
            <person name="Pangilinan J."/>
            <person name="Riley R."/>
            <person name="Labutti K."/>
            <person name="Andreopoulos B."/>
            <person name="Lipzen A."/>
            <person name="Chen C."/>
            <person name="Yanf M."/>
            <person name="Daum C."/>
            <person name="Ng V."/>
            <person name="Clum A."/>
            <person name="Steindorff A."/>
            <person name="Ohm R."/>
            <person name="Martin F."/>
            <person name="Silar P."/>
            <person name="Natvig D."/>
            <person name="Lalanne C."/>
            <person name="Gautier V."/>
            <person name="Ament-Velasquez S.L."/>
            <person name="Kruys A."/>
            <person name="Hutchinson M.I."/>
            <person name="Powell A.J."/>
            <person name="Barry K."/>
            <person name="Miller A.N."/>
            <person name="Grigoriev I.V."/>
            <person name="Debuchy R."/>
            <person name="Gladieux P."/>
            <person name="Thoren M.H."/>
            <person name="Johannesson H."/>
        </authorList>
    </citation>
    <scope>NUCLEOTIDE SEQUENCE</scope>
    <source>
        <strain evidence="5">CBS 606.72</strain>
    </source>
</reference>
<evidence type="ECO:0000256" key="4">
    <source>
        <dbReference type="RuleBase" id="RU366034"/>
    </source>
</evidence>
<dbReference type="EC" id="4.2.3.-" evidence="4"/>